<dbReference type="Proteomes" id="UP000325081">
    <property type="component" value="Unassembled WGS sequence"/>
</dbReference>
<keyword evidence="4" id="KW-1185">Reference proteome</keyword>
<keyword evidence="2" id="KW-1133">Transmembrane helix</keyword>
<evidence type="ECO:0000313" key="4">
    <source>
        <dbReference type="Proteomes" id="UP000325081"/>
    </source>
</evidence>
<organism evidence="3 4">
    <name type="scientific">Striga asiatica</name>
    <name type="common">Asiatic witchweed</name>
    <name type="synonym">Buchnera asiatica</name>
    <dbReference type="NCBI Taxonomy" id="4170"/>
    <lineage>
        <taxon>Eukaryota</taxon>
        <taxon>Viridiplantae</taxon>
        <taxon>Streptophyta</taxon>
        <taxon>Embryophyta</taxon>
        <taxon>Tracheophyta</taxon>
        <taxon>Spermatophyta</taxon>
        <taxon>Magnoliopsida</taxon>
        <taxon>eudicotyledons</taxon>
        <taxon>Gunneridae</taxon>
        <taxon>Pentapetalae</taxon>
        <taxon>asterids</taxon>
        <taxon>lamiids</taxon>
        <taxon>Lamiales</taxon>
        <taxon>Orobanchaceae</taxon>
        <taxon>Buchnereae</taxon>
        <taxon>Striga</taxon>
    </lineage>
</organism>
<feature type="transmembrane region" description="Helical" evidence="2">
    <location>
        <begin position="43"/>
        <end position="64"/>
    </location>
</feature>
<keyword evidence="2" id="KW-0472">Membrane</keyword>
<proteinExistence type="predicted"/>
<evidence type="ECO:0000256" key="2">
    <source>
        <dbReference type="SAM" id="Phobius"/>
    </source>
</evidence>
<name>A0A5A7PPL9_STRAF</name>
<comment type="caution">
    <text evidence="3">The sequence shown here is derived from an EMBL/GenBank/DDBJ whole genome shotgun (WGS) entry which is preliminary data.</text>
</comment>
<accession>A0A5A7PPL9</accession>
<evidence type="ECO:0000256" key="1">
    <source>
        <dbReference type="SAM" id="MobiDB-lite"/>
    </source>
</evidence>
<evidence type="ECO:0000313" key="3">
    <source>
        <dbReference type="EMBL" id="GER34277.1"/>
    </source>
</evidence>
<feature type="non-terminal residue" evidence="3">
    <location>
        <position position="103"/>
    </location>
</feature>
<sequence>MFFRILPFIPFLIPFPIILHTTGLIIIINMFVQTPITFRNLPFISFLIPFHLGWLKIVLHVIALHQASASHLLYHPNSHSKTENYSPHHSPYSIVHQSDLSPQ</sequence>
<protein>
    <submittedName>
        <fullName evidence="3">Disease resistance protein</fullName>
    </submittedName>
</protein>
<dbReference type="AlphaFoldDB" id="A0A5A7PPL9"/>
<feature type="transmembrane region" description="Helical" evidence="2">
    <location>
        <begin position="12"/>
        <end position="31"/>
    </location>
</feature>
<feature type="region of interest" description="Disordered" evidence="1">
    <location>
        <begin position="79"/>
        <end position="103"/>
    </location>
</feature>
<gene>
    <name evidence="3" type="ORF">STAS_10493</name>
</gene>
<keyword evidence="2" id="KW-0812">Transmembrane</keyword>
<dbReference type="EMBL" id="BKCP01004861">
    <property type="protein sequence ID" value="GER34277.1"/>
    <property type="molecule type" value="Genomic_DNA"/>
</dbReference>
<reference evidence="4" key="1">
    <citation type="journal article" date="2019" name="Curr. Biol.">
        <title>Genome Sequence of Striga asiatica Provides Insight into the Evolution of Plant Parasitism.</title>
        <authorList>
            <person name="Yoshida S."/>
            <person name="Kim S."/>
            <person name="Wafula E.K."/>
            <person name="Tanskanen J."/>
            <person name="Kim Y.M."/>
            <person name="Honaas L."/>
            <person name="Yang Z."/>
            <person name="Spallek T."/>
            <person name="Conn C.E."/>
            <person name="Ichihashi Y."/>
            <person name="Cheong K."/>
            <person name="Cui S."/>
            <person name="Der J.P."/>
            <person name="Gundlach H."/>
            <person name="Jiao Y."/>
            <person name="Hori C."/>
            <person name="Ishida J.K."/>
            <person name="Kasahara H."/>
            <person name="Kiba T."/>
            <person name="Kim M.S."/>
            <person name="Koo N."/>
            <person name="Laohavisit A."/>
            <person name="Lee Y.H."/>
            <person name="Lumba S."/>
            <person name="McCourt P."/>
            <person name="Mortimer J.C."/>
            <person name="Mutuku J.M."/>
            <person name="Nomura T."/>
            <person name="Sasaki-Sekimoto Y."/>
            <person name="Seto Y."/>
            <person name="Wang Y."/>
            <person name="Wakatake T."/>
            <person name="Sakakibara H."/>
            <person name="Demura T."/>
            <person name="Yamaguchi S."/>
            <person name="Yoneyama K."/>
            <person name="Manabe R.I."/>
            <person name="Nelson D.C."/>
            <person name="Schulman A.H."/>
            <person name="Timko M.P."/>
            <person name="dePamphilis C.W."/>
            <person name="Choi D."/>
            <person name="Shirasu K."/>
        </authorList>
    </citation>
    <scope>NUCLEOTIDE SEQUENCE [LARGE SCALE GENOMIC DNA]</scope>
    <source>
        <strain evidence="4">cv. UVA1</strain>
    </source>
</reference>